<evidence type="ECO:0000256" key="6">
    <source>
        <dbReference type="ARBA" id="ARBA00023034"/>
    </source>
</evidence>
<keyword evidence="9" id="KW-1185">Reference proteome</keyword>
<dbReference type="RefSeq" id="WP_121063841.1">
    <property type="nucleotide sequence ID" value="NZ_RBIQ01000007.1"/>
</dbReference>
<sequence length="457" mass="52866">MFYNKKVILILAGVFFLIFESCEKEETEDIKDSKQEVFSTETTEIISDSILRAVLEEEDSYKEAILAGRVVDISGMDVVKSNPKKVYAHYMPWFQSLDFDGYWGQHWTMANKNPNNIDANGKREIASYYYPIIGPYSTNDPDLQEYHFLMMKLSGIDGVIFDWYGSKNVYDYELIKQSTESFMNKIDDLGMEFSIMYEDRVAQDIYNAGLASSVVDAAMMDFNYIKNTYFNKSNFLKHNSKELMFVFGPGTITTTTEWDSIFSVFPPNQEPYFLTLWAAQNRVGNSASGEFLWVAGDHLLAHEYYYDTYLTNNLVTVGSSYPGFNSFYEEGGWGLHHTWNINHADGDTFVETLNYTHHEAADFIQLVTWNDFGEGTMLEPTEEYGFLNLQLLQEYTGVSYVPEDLQVALDLYTARKEFKGNAIVEYYLNRTYSKIKQSNLERARLILRAVNRFYNPK</sequence>
<evidence type="ECO:0000256" key="3">
    <source>
        <dbReference type="ARBA" id="ARBA00022801"/>
    </source>
</evidence>
<dbReference type="Gene3D" id="3.20.20.80">
    <property type="entry name" value="Glycosidases"/>
    <property type="match status" value="1"/>
</dbReference>
<organism evidence="8 9">
    <name type="scientific">Maribacter vaceletii</name>
    <dbReference type="NCBI Taxonomy" id="1206816"/>
    <lineage>
        <taxon>Bacteria</taxon>
        <taxon>Pseudomonadati</taxon>
        <taxon>Bacteroidota</taxon>
        <taxon>Flavobacteriia</taxon>
        <taxon>Flavobacteriales</taxon>
        <taxon>Flavobacteriaceae</taxon>
        <taxon>Maribacter</taxon>
    </lineage>
</organism>
<dbReference type="CDD" id="cd11575">
    <property type="entry name" value="GH99_GH71_like_3"/>
    <property type="match status" value="1"/>
</dbReference>
<comment type="subcellular location">
    <subcellularLocation>
        <location evidence="1">Golgi apparatus membrane</location>
        <topology evidence="1">Single-pass type II membrane protein</topology>
    </subcellularLocation>
</comment>
<evidence type="ECO:0000256" key="4">
    <source>
        <dbReference type="ARBA" id="ARBA00022968"/>
    </source>
</evidence>
<evidence type="ECO:0000256" key="5">
    <source>
        <dbReference type="ARBA" id="ARBA00022989"/>
    </source>
</evidence>
<evidence type="ECO:0000256" key="7">
    <source>
        <dbReference type="ARBA" id="ARBA00023136"/>
    </source>
</evidence>
<keyword evidence="4" id="KW-0735">Signal-anchor</keyword>
<proteinExistence type="predicted"/>
<dbReference type="PANTHER" id="PTHR13572:SF4">
    <property type="entry name" value="RE57134P"/>
    <property type="match status" value="1"/>
</dbReference>
<dbReference type="InterPro" id="IPR026071">
    <property type="entry name" value="Glyco_Hydrolase_99"/>
</dbReference>
<keyword evidence="3 8" id="KW-0378">Hydrolase</keyword>
<dbReference type="PANTHER" id="PTHR13572">
    <property type="entry name" value="ENDO-ALPHA-1,2-MANNOSIDASE"/>
    <property type="match status" value="1"/>
</dbReference>
<dbReference type="Pfam" id="PF16317">
    <property type="entry name" value="Glyco_hydro_99"/>
    <property type="match status" value="1"/>
</dbReference>
<dbReference type="EMBL" id="RBIQ01000007">
    <property type="protein sequence ID" value="RKR14537.1"/>
    <property type="molecule type" value="Genomic_DNA"/>
</dbReference>
<evidence type="ECO:0000313" key="8">
    <source>
        <dbReference type="EMBL" id="RKR14537.1"/>
    </source>
</evidence>
<dbReference type="GO" id="GO:0004559">
    <property type="term" value="F:alpha-mannosidase activity"/>
    <property type="evidence" value="ECO:0007669"/>
    <property type="project" value="TreeGrafter"/>
</dbReference>
<gene>
    <name evidence="8" type="ORF">CLV91_0614</name>
</gene>
<keyword evidence="2" id="KW-0812">Transmembrane</keyword>
<keyword evidence="5" id="KW-1133">Transmembrane helix</keyword>
<evidence type="ECO:0000313" key="9">
    <source>
        <dbReference type="Proteomes" id="UP000269412"/>
    </source>
</evidence>
<keyword evidence="7" id="KW-0472">Membrane</keyword>
<keyword evidence="6" id="KW-0333">Golgi apparatus</keyword>
<dbReference type="OrthoDB" id="976137at2"/>
<comment type="caution">
    <text evidence="8">The sequence shown here is derived from an EMBL/GenBank/DDBJ whole genome shotgun (WGS) entry which is preliminary data.</text>
</comment>
<reference evidence="8 9" key="1">
    <citation type="submission" date="2018-10" db="EMBL/GenBank/DDBJ databases">
        <title>Genomic Encyclopedia of Archaeal and Bacterial Type Strains, Phase II (KMG-II): from individual species to whole genera.</title>
        <authorList>
            <person name="Goeker M."/>
        </authorList>
    </citation>
    <scope>NUCLEOTIDE SEQUENCE [LARGE SCALE GENOMIC DNA]</scope>
    <source>
        <strain evidence="8 9">DSM 25230</strain>
    </source>
</reference>
<protein>
    <submittedName>
        <fullName evidence="8">Glycosyl hydrolase family 99</fullName>
    </submittedName>
</protein>
<evidence type="ECO:0000256" key="1">
    <source>
        <dbReference type="ARBA" id="ARBA00004323"/>
    </source>
</evidence>
<evidence type="ECO:0000256" key="2">
    <source>
        <dbReference type="ARBA" id="ARBA00022692"/>
    </source>
</evidence>
<dbReference type="Proteomes" id="UP000269412">
    <property type="component" value="Unassembled WGS sequence"/>
</dbReference>
<name>A0A495EF77_9FLAO</name>
<dbReference type="AlphaFoldDB" id="A0A495EF77"/>
<accession>A0A495EF77</accession>